<dbReference type="GO" id="GO:0005576">
    <property type="term" value="C:extracellular region"/>
    <property type="evidence" value="ECO:0007669"/>
    <property type="project" value="UniProtKB-SubCell"/>
</dbReference>
<dbReference type="RefSeq" id="XP_038629211.1">
    <property type="nucleotide sequence ID" value="XM_038773283.1"/>
</dbReference>
<keyword evidence="4 6" id="KW-0372">Hormone</keyword>
<dbReference type="GO" id="GO:0005179">
    <property type="term" value="F:hormone activity"/>
    <property type="evidence" value="ECO:0007669"/>
    <property type="project" value="UniProtKB-KW"/>
</dbReference>
<keyword evidence="5 6" id="KW-0027">Amidation</keyword>
<comment type="similarity">
    <text evidence="2 6">Belongs to the GnRH family.</text>
</comment>
<keyword evidence="7" id="KW-0732">Signal</keyword>
<dbReference type="CTD" id="360141"/>
<evidence type="ECO:0000256" key="6">
    <source>
        <dbReference type="RuleBase" id="RU000635"/>
    </source>
</evidence>
<reference evidence="8" key="1">
    <citation type="journal article" date="2018" name="Front. Neurosci.">
        <title>Characterization of Gonadotropin-Releasing Hormone (GnRH) Genes From Cartilaginous Fish: Evolutionary Perspectives.</title>
        <authorList>
            <person name="Gaillard A.L."/>
            <person name="Tay B.H."/>
            <person name="Perez Sirkin D.I."/>
            <person name="Lafont A.G."/>
            <person name="De Flori C."/>
            <person name="Vissio P.G."/>
            <person name="Mazan S."/>
            <person name="Dufour S."/>
            <person name="Venkatesh B."/>
            <person name="Tostivint H."/>
        </authorList>
    </citation>
    <scope>NUCLEOTIDE SEQUENCE</scope>
    <source>
        <tissue evidence="8">Brain</tissue>
    </source>
</reference>
<reference evidence="8" key="2">
    <citation type="submission" date="2018-06" db="EMBL/GenBank/DDBJ databases">
        <authorList>
            <person name="Zhirakovskaya E."/>
        </authorList>
    </citation>
    <scope>NUCLEOTIDE SEQUENCE</scope>
    <source>
        <tissue evidence="8">Brain</tissue>
    </source>
</reference>
<dbReference type="EMBL" id="MH468812">
    <property type="protein sequence ID" value="AYD60163.1"/>
    <property type="molecule type" value="mRNA"/>
</dbReference>
<keyword evidence="3" id="KW-0964">Secreted</keyword>
<evidence type="ECO:0000256" key="7">
    <source>
        <dbReference type="SAM" id="SignalP"/>
    </source>
</evidence>
<evidence type="ECO:0000256" key="4">
    <source>
        <dbReference type="ARBA" id="ARBA00022702"/>
    </source>
</evidence>
<evidence type="ECO:0000256" key="5">
    <source>
        <dbReference type="ARBA" id="ARBA00022815"/>
    </source>
</evidence>
<dbReference type="AlphaFoldDB" id="A0A386IQG6"/>
<evidence type="ECO:0000256" key="2">
    <source>
        <dbReference type="ARBA" id="ARBA00010968"/>
    </source>
</evidence>
<feature type="signal peptide" evidence="7">
    <location>
        <begin position="1"/>
        <end position="24"/>
    </location>
</feature>
<comment type="subcellular location">
    <subcellularLocation>
        <location evidence="1 6">Secreted</location>
    </subcellularLocation>
</comment>
<protein>
    <recommendedName>
        <fullName evidence="6">Progonadoliberin</fullName>
    </recommendedName>
    <component>
        <recommendedName>
            <fullName evidence="6">Gonadoliberin</fullName>
        </recommendedName>
        <alternativeName>
            <fullName evidence="6">Gonadotropin-releasing hormone</fullName>
            <shortName evidence="6">GnRH</shortName>
        </alternativeName>
        <alternativeName>
            <fullName evidence="6">Luliberin</fullName>
        </alternativeName>
        <alternativeName>
            <fullName evidence="6">Luteinizing hormone-releasing hormone</fullName>
            <shortName evidence="6">LH-RH</shortName>
        </alternativeName>
    </component>
    <component>
        <recommendedName>
            <fullName evidence="6">GnRH-associated peptide</fullName>
        </recommendedName>
        <alternativeName>
            <fullName evidence="6">GnRH-associated peptide</fullName>
        </alternativeName>
    </component>
</protein>
<dbReference type="PROSITE" id="PS00473">
    <property type="entry name" value="GNRH"/>
    <property type="match status" value="1"/>
</dbReference>
<name>A0A386IQG6_SCYCA</name>
<evidence type="ECO:0000256" key="3">
    <source>
        <dbReference type="ARBA" id="ARBA00022525"/>
    </source>
</evidence>
<sequence>MEVTKIVSVHFLIAIVFTAHGCISQHWSHGWLPGGKRNAVSMDAYLEMVNDEDIITDFEIPKYQYLYQKMNSPPAYIPDISDRKFQEKRKLQSNLQQNTD</sequence>
<evidence type="ECO:0000313" key="8">
    <source>
        <dbReference type="EMBL" id="AYD60163.1"/>
    </source>
</evidence>
<organism evidence="8">
    <name type="scientific">Scyliorhinus canicula</name>
    <name type="common">Small-spotted catshark</name>
    <name type="synonym">Squalus canicula</name>
    <dbReference type="NCBI Taxonomy" id="7830"/>
    <lineage>
        <taxon>Eukaryota</taxon>
        <taxon>Metazoa</taxon>
        <taxon>Chordata</taxon>
        <taxon>Craniata</taxon>
        <taxon>Vertebrata</taxon>
        <taxon>Chondrichthyes</taxon>
        <taxon>Elasmobranchii</taxon>
        <taxon>Galeomorphii</taxon>
        <taxon>Galeoidea</taxon>
        <taxon>Carcharhiniformes</taxon>
        <taxon>Scyliorhinidae</taxon>
        <taxon>Scyliorhinus</taxon>
    </lineage>
</organism>
<evidence type="ECO:0000256" key="1">
    <source>
        <dbReference type="ARBA" id="ARBA00004613"/>
    </source>
</evidence>
<dbReference type="GeneID" id="119950661"/>
<accession>A0A386IQG6</accession>
<feature type="chain" id="PRO_5017406002" description="Progonadoliberin" evidence="7">
    <location>
        <begin position="25"/>
        <end position="100"/>
    </location>
</feature>
<comment type="function">
    <text evidence="6">Stimulates the secretion of gonadotropins.</text>
</comment>
<dbReference type="Pfam" id="PF00446">
    <property type="entry name" value="GnRH"/>
    <property type="match status" value="1"/>
</dbReference>
<proteinExistence type="evidence at transcript level"/>
<dbReference type="InterPro" id="IPR002012">
    <property type="entry name" value="GnRH"/>
</dbReference>